<dbReference type="AlphaFoldDB" id="A0A4Q7VCL5"/>
<name>A0A4Q7VCL5_9BURK</name>
<evidence type="ECO:0000256" key="1">
    <source>
        <dbReference type="SAM" id="SignalP"/>
    </source>
</evidence>
<dbReference type="EMBL" id="SHKP01000008">
    <property type="protein sequence ID" value="RZT93604.1"/>
    <property type="molecule type" value="Genomic_DNA"/>
</dbReference>
<comment type="caution">
    <text evidence="3">The sequence shown here is derived from an EMBL/GenBank/DDBJ whole genome shotgun (WGS) entry which is preliminary data.</text>
</comment>
<feature type="signal peptide" evidence="1">
    <location>
        <begin position="1"/>
        <end position="22"/>
    </location>
</feature>
<keyword evidence="3" id="KW-0946">Virion</keyword>
<organism evidence="3 4">
    <name type="scientific">Rivibacter subsaxonicus</name>
    <dbReference type="NCBI Taxonomy" id="457575"/>
    <lineage>
        <taxon>Bacteria</taxon>
        <taxon>Pseudomonadati</taxon>
        <taxon>Pseudomonadota</taxon>
        <taxon>Betaproteobacteria</taxon>
        <taxon>Burkholderiales</taxon>
        <taxon>Rivibacter</taxon>
    </lineage>
</organism>
<protein>
    <submittedName>
        <fullName evidence="3">Spore coat protein U-like protein</fullName>
    </submittedName>
</protein>
<keyword evidence="3" id="KW-0167">Capsid protein</keyword>
<proteinExistence type="predicted"/>
<dbReference type="Pfam" id="PF05229">
    <property type="entry name" value="SCPU"/>
    <property type="match status" value="1"/>
</dbReference>
<dbReference type="SMART" id="SM00972">
    <property type="entry name" value="SCPU"/>
    <property type="match status" value="1"/>
</dbReference>
<evidence type="ECO:0000259" key="2">
    <source>
        <dbReference type="Pfam" id="PF05229"/>
    </source>
</evidence>
<accession>A0A4Q7VCL5</accession>
<evidence type="ECO:0000313" key="3">
    <source>
        <dbReference type="EMBL" id="RZT93604.1"/>
    </source>
</evidence>
<dbReference type="RefSeq" id="WP_130433895.1">
    <property type="nucleotide sequence ID" value="NZ_SHKP01000008.1"/>
</dbReference>
<dbReference type="OrthoDB" id="8588792at2"/>
<dbReference type="InterPro" id="IPR007893">
    <property type="entry name" value="Spore_coat_U/FanG"/>
</dbReference>
<keyword evidence="4" id="KW-1185">Reference proteome</keyword>
<dbReference type="Proteomes" id="UP000293671">
    <property type="component" value="Unassembled WGS sequence"/>
</dbReference>
<reference evidence="3 4" key="1">
    <citation type="submission" date="2019-02" db="EMBL/GenBank/DDBJ databases">
        <title>Genomic Encyclopedia of Type Strains, Phase IV (KMG-IV): sequencing the most valuable type-strain genomes for metagenomic binning, comparative biology and taxonomic classification.</title>
        <authorList>
            <person name="Goeker M."/>
        </authorList>
    </citation>
    <scope>NUCLEOTIDE SEQUENCE [LARGE SCALE GENOMIC DNA]</scope>
    <source>
        <strain evidence="3 4">DSM 19570</strain>
    </source>
</reference>
<sequence length="162" mass="16750">MRALLRLCGAALLLAQAVDAHAAHSCTVAVGTLAFGAYTGTQNNSSATMTIRCTRVLFDARTLNYSAALSTGAGTFAQRRLTKAPDTLNYNLYLTTVPAVLNTSVWGDGTGGTVTASGAITWPILDFAARTVTHIVAGAIAGGAYPSAGLYQDTITVTLTYD</sequence>
<feature type="chain" id="PRO_5020537221" evidence="1">
    <location>
        <begin position="23"/>
        <end position="162"/>
    </location>
</feature>
<evidence type="ECO:0000313" key="4">
    <source>
        <dbReference type="Proteomes" id="UP000293671"/>
    </source>
</evidence>
<feature type="domain" description="Spore coat protein U/FanG" evidence="2">
    <location>
        <begin position="17"/>
        <end position="158"/>
    </location>
</feature>
<gene>
    <name evidence="3" type="ORF">EV670_3154</name>
</gene>
<keyword evidence="1" id="KW-0732">Signal</keyword>